<dbReference type="GO" id="GO:0008237">
    <property type="term" value="F:metallopeptidase activity"/>
    <property type="evidence" value="ECO:0007669"/>
    <property type="project" value="UniProtKB-KW"/>
</dbReference>
<organism evidence="7 8">
    <name type="scientific">Trichonephila clavata</name>
    <name type="common">Joro spider</name>
    <name type="synonym">Nephila clavata</name>
    <dbReference type="NCBI Taxonomy" id="2740835"/>
    <lineage>
        <taxon>Eukaryota</taxon>
        <taxon>Metazoa</taxon>
        <taxon>Ecdysozoa</taxon>
        <taxon>Arthropoda</taxon>
        <taxon>Chelicerata</taxon>
        <taxon>Arachnida</taxon>
        <taxon>Araneae</taxon>
        <taxon>Araneomorphae</taxon>
        <taxon>Entelegynae</taxon>
        <taxon>Araneoidea</taxon>
        <taxon>Nephilidae</taxon>
        <taxon>Trichonephila</taxon>
    </lineage>
</organism>
<evidence type="ECO:0000313" key="7">
    <source>
        <dbReference type="EMBL" id="GFR17417.1"/>
    </source>
</evidence>
<dbReference type="EMBL" id="BMAO01037391">
    <property type="protein sequence ID" value="GFR17417.1"/>
    <property type="molecule type" value="Genomic_DNA"/>
</dbReference>
<dbReference type="Proteomes" id="UP000887116">
    <property type="component" value="Unassembled WGS sequence"/>
</dbReference>
<gene>
    <name evidence="7" type="primary">SSU98_1084</name>
    <name evidence="7" type="ORF">TNCT_109831</name>
</gene>
<evidence type="ECO:0000256" key="4">
    <source>
        <dbReference type="ARBA" id="ARBA00022833"/>
    </source>
</evidence>
<dbReference type="PROSITE" id="PS50249">
    <property type="entry name" value="MPN"/>
    <property type="match status" value="1"/>
</dbReference>
<keyword evidence="2" id="KW-0479">Metal-binding</keyword>
<accession>A0A8X6H5L7</accession>
<feature type="domain" description="MPN" evidence="6">
    <location>
        <begin position="107"/>
        <end position="228"/>
    </location>
</feature>
<keyword evidence="4" id="KW-0862">Zinc</keyword>
<name>A0A8X6H5L7_TRICU</name>
<dbReference type="InterPro" id="IPR025657">
    <property type="entry name" value="RadC_JAB"/>
</dbReference>
<protein>
    <submittedName>
        <fullName evidence="7">UPF0758 protein SSU98_1084</fullName>
    </submittedName>
</protein>
<evidence type="ECO:0000313" key="8">
    <source>
        <dbReference type="Proteomes" id="UP000887116"/>
    </source>
</evidence>
<dbReference type="AlphaFoldDB" id="A0A8X6H5L7"/>
<sequence length="228" mass="25534">MNNNNKSKDKNEFREEIERIRQSGGGKALLNHEIVAIFLSVVHGKTQAQAIARRLTDKYSGISKIFSQEMDDLKMVEGVTDDTTAIISCVKETLERAPTEEFKEEPVIDDWEKLAKYLSTSIGYSERENLKVMYLNKGYRLVGKETYTGTVDHIPFYITEITRKAVLARATSIIISHNQPGGTVKPSERDKAMTKNLASACATIGIKLADHIIVAGNNYFSFKEKGLL</sequence>
<dbReference type="Gene3D" id="3.40.140.10">
    <property type="entry name" value="Cytidine Deaminase, domain 2"/>
    <property type="match status" value="1"/>
</dbReference>
<keyword evidence="5" id="KW-0482">Metalloprotease</keyword>
<comment type="caution">
    <text evidence="7">The sequence shown here is derived from an EMBL/GenBank/DDBJ whole genome shotgun (WGS) entry which is preliminary data.</text>
</comment>
<reference evidence="7" key="1">
    <citation type="submission" date="2020-07" db="EMBL/GenBank/DDBJ databases">
        <title>Multicomponent nature underlies the extraordinary mechanical properties of spider dragline silk.</title>
        <authorList>
            <person name="Kono N."/>
            <person name="Nakamura H."/>
            <person name="Mori M."/>
            <person name="Yoshida Y."/>
            <person name="Ohtoshi R."/>
            <person name="Malay A.D."/>
            <person name="Moran D.A.P."/>
            <person name="Tomita M."/>
            <person name="Numata K."/>
            <person name="Arakawa K."/>
        </authorList>
    </citation>
    <scope>NUCLEOTIDE SEQUENCE</scope>
</reference>
<dbReference type="InterPro" id="IPR037518">
    <property type="entry name" value="MPN"/>
</dbReference>
<dbReference type="GO" id="GO:0006508">
    <property type="term" value="P:proteolysis"/>
    <property type="evidence" value="ECO:0007669"/>
    <property type="project" value="UniProtKB-KW"/>
</dbReference>
<dbReference type="NCBIfam" id="TIGR00608">
    <property type="entry name" value="radc"/>
    <property type="match status" value="1"/>
</dbReference>
<evidence type="ECO:0000259" key="6">
    <source>
        <dbReference type="PROSITE" id="PS50249"/>
    </source>
</evidence>
<dbReference type="CDD" id="cd08071">
    <property type="entry name" value="MPN_DUF2466"/>
    <property type="match status" value="1"/>
</dbReference>
<keyword evidence="1" id="KW-0645">Protease</keyword>
<dbReference type="Pfam" id="PF04002">
    <property type="entry name" value="RadC"/>
    <property type="match status" value="1"/>
</dbReference>
<keyword evidence="8" id="KW-1185">Reference proteome</keyword>
<evidence type="ECO:0000256" key="3">
    <source>
        <dbReference type="ARBA" id="ARBA00022801"/>
    </source>
</evidence>
<dbReference type="GO" id="GO:0046872">
    <property type="term" value="F:metal ion binding"/>
    <property type="evidence" value="ECO:0007669"/>
    <property type="project" value="UniProtKB-KW"/>
</dbReference>
<evidence type="ECO:0000256" key="5">
    <source>
        <dbReference type="ARBA" id="ARBA00023049"/>
    </source>
</evidence>
<dbReference type="PANTHER" id="PTHR30471">
    <property type="entry name" value="DNA REPAIR PROTEIN RADC"/>
    <property type="match status" value="1"/>
</dbReference>
<dbReference type="InterPro" id="IPR001405">
    <property type="entry name" value="UPF0758"/>
</dbReference>
<evidence type="ECO:0000256" key="1">
    <source>
        <dbReference type="ARBA" id="ARBA00022670"/>
    </source>
</evidence>
<dbReference type="PANTHER" id="PTHR30471:SF3">
    <property type="entry name" value="UPF0758 PROTEIN YEES-RELATED"/>
    <property type="match status" value="1"/>
</dbReference>
<keyword evidence="3" id="KW-0378">Hydrolase</keyword>
<dbReference type="OrthoDB" id="8115169at2759"/>
<evidence type="ECO:0000256" key="2">
    <source>
        <dbReference type="ARBA" id="ARBA00022723"/>
    </source>
</evidence>
<proteinExistence type="predicted"/>